<name>A0ACC5R3D3_9HYPH</name>
<comment type="caution">
    <text evidence="1">The sequence shown here is derived from an EMBL/GenBank/DDBJ whole genome shotgun (WGS) entry which is preliminary data.</text>
</comment>
<protein>
    <submittedName>
        <fullName evidence="1">Translocation/assembly module TamB domain-containing protein</fullName>
    </submittedName>
</protein>
<evidence type="ECO:0000313" key="1">
    <source>
        <dbReference type="EMBL" id="MBK1867162.1"/>
    </source>
</evidence>
<evidence type="ECO:0000313" key="2">
    <source>
        <dbReference type="Proteomes" id="UP000616151"/>
    </source>
</evidence>
<accession>A0ACC5R3D3</accession>
<reference evidence="1" key="1">
    <citation type="submission" date="2021-01" db="EMBL/GenBank/DDBJ databases">
        <authorList>
            <person name="Sun Q."/>
        </authorList>
    </citation>
    <scope>NUCLEOTIDE SEQUENCE</scope>
    <source>
        <strain evidence="1">YIM B02566</strain>
    </source>
</reference>
<organism evidence="1 2">
    <name type="scientific">Taklimakanibacter albus</name>
    <dbReference type="NCBI Taxonomy" id="2800327"/>
    <lineage>
        <taxon>Bacteria</taxon>
        <taxon>Pseudomonadati</taxon>
        <taxon>Pseudomonadota</taxon>
        <taxon>Alphaproteobacteria</taxon>
        <taxon>Hyphomicrobiales</taxon>
        <taxon>Aestuariivirgaceae</taxon>
        <taxon>Taklimakanibacter</taxon>
    </lineage>
</organism>
<dbReference type="Proteomes" id="UP000616151">
    <property type="component" value="Unassembled WGS sequence"/>
</dbReference>
<proteinExistence type="predicted"/>
<sequence>MMARRIIRYGLYTLLGLVVLVAILFGFVQTPPGKSFLAGTASRLASGNGLDIRISEIGGFVPSGLTVGRVELADAKGTFATVEGVNLYWSPLALTGGLISADTIEARKISLQRLPELPPAPEATASSGITVPRLDLKQLKLAEIEIGAPVFGQAMQLSFEGSARLVDPAQGLALDFALDRIDLAGRIAGKVNFVPDTRLLDIDVTADEPQGGLISGLAQIEGRPPVNLTLRGKGSLDDFKADLSFIAGEAVNAQGIASIARDQTGQAIMLDLNGALAGLLPANLRPLFEGSTVLKALLHADETQIVQIDDVKLQAAGLGATLKGSFDTAASAAQLRFTLIGGDAARYAALAPDVQWQDWFVDGSISGPIAKPAVKAAVTVTMPRAQGYGAEMFSATVEALPQDDGSFALTADGNAKGLEAADPKVGQALGNTLDFIVSGALGSDGKPALTGATIKLAPLAAEFTGRATAEATQGKLRLGRLDLAAFSPLAGRTLGGQFSAEADLDVTPDMLRVTGKGSSIGIVTGIKAVDRLLNGPAELSGSVERGADGVLIVKDANLAAKNLALAIGGRIDRSAADLKADLTLADMALIDPRLSGKAQATAAFSGTLDKLDLTSKLSIASGTAMGKPVEGLEVLVKAADLTGAPAGDLTFGGRIAGKPAKGLVRFAALPEDTYRLDPIDLTVGTNQMKGALKAVAGLINGDLTVNAGNLADLSALALTPMSGSLKGTVNLSAQGGKQAVMVKANASGLRVAEQAIGKMNVDAKVSDAFGTPGFDGSIDIAGSTAGGVAIERATIEAIGTGADSTIRLAGRIQGTDITSEARVRPQGAATLIDLKSLALAKDGVRATLAGPSKIEIAGSTVAVDNFVLVTGNGRAAVTGKAGPDRLALDVKLSALPLSLAKLGGYQGELKGTLEGMIKVAGSPQAPIGQYGVRIAGLSNPDIVRTGAGPFDITLAGNLRDKRASIDMVIKNPQIQDARVTGTISLAQLALDLKVAGGVQLSLANPMLAASGNRLAGKAQINAAVTGTAGAPNLRGTIRLADARFDDVVNGVTISKINGDIVGDGRALILQDIKGQTINGGTVTLSGKVTVDPAAGIPADIGITFDKATLVSSETARLVADGRLQASGALMTRPKISGRVQVRRLDINLPDKLSGAAKPIEVRHVGGAPGKKSGKAKAEAAKATKAASPFIADLDLTLSAPNGIFVRGMGMEAELGGDLSVQGTSAEPRSLGGFEFKRGRFDGFGKRLDFSKGLISFNGSLDPELDFVAETESDGITAKVLISGPASAPKIGFASTPTLPQDEVIARLLFDKSASELTMGQAAQLAQTIAQLSGSGPGMLDKMRQSLGVDSLDVGTDNGGEVGMGKRINDRVYLGVKQGAQPNSSKVTIDVDITKNIRAQGATGADGSTEVGIGAEWDY</sequence>
<dbReference type="EMBL" id="JAENHL010000007">
    <property type="protein sequence ID" value="MBK1867162.1"/>
    <property type="molecule type" value="Genomic_DNA"/>
</dbReference>
<keyword evidence="2" id="KW-1185">Reference proteome</keyword>
<gene>
    <name evidence="1" type="ORF">JHL16_12470</name>
</gene>